<evidence type="ECO:0000313" key="5">
    <source>
        <dbReference type="EMBL" id="NLE30750.1"/>
    </source>
</evidence>
<dbReference type="GO" id="GO:0046872">
    <property type="term" value="F:metal ion binding"/>
    <property type="evidence" value="ECO:0007669"/>
    <property type="project" value="TreeGrafter"/>
</dbReference>
<reference evidence="5 6" key="1">
    <citation type="journal article" date="2020" name="Biotechnol. Biofuels">
        <title>New insights from the biogas microbiome by comprehensive genome-resolved metagenomics of nearly 1600 species originating from multiple anaerobic digesters.</title>
        <authorList>
            <person name="Campanaro S."/>
            <person name="Treu L."/>
            <person name="Rodriguez-R L.M."/>
            <person name="Kovalovszki A."/>
            <person name="Ziels R.M."/>
            <person name="Maus I."/>
            <person name="Zhu X."/>
            <person name="Kougias P.G."/>
            <person name="Basile A."/>
            <person name="Luo G."/>
            <person name="Schluter A."/>
            <person name="Konstantinidis K.T."/>
            <person name="Angelidaki I."/>
        </authorList>
    </citation>
    <scope>NUCLEOTIDE SEQUENCE [LARGE SCALE GENOMIC DNA]</scope>
    <source>
        <strain evidence="5">AS06rmzACSIP_421</strain>
    </source>
</reference>
<dbReference type="HAMAP" id="MF_00580">
    <property type="entry name" value="CH10"/>
    <property type="match status" value="1"/>
</dbReference>
<dbReference type="InterPro" id="IPR018369">
    <property type="entry name" value="Chaprnonin_Cpn10_CS"/>
</dbReference>
<dbReference type="GO" id="GO:0005524">
    <property type="term" value="F:ATP binding"/>
    <property type="evidence" value="ECO:0007669"/>
    <property type="project" value="InterPro"/>
</dbReference>
<dbReference type="CDD" id="cd00320">
    <property type="entry name" value="cpn10"/>
    <property type="match status" value="1"/>
</dbReference>
<comment type="similarity">
    <text evidence="1 3 4">Belongs to the GroES chaperonin family.</text>
</comment>
<gene>
    <name evidence="3" type="primary">groES</name>
    <name evidence="3" type="synonym">groS</name>
    <name evidence="5" type="ORF">GX618_00540</name>
</gene>
<dbReference type="PROSITE" id="PS00681">
    <property type="entry name" value="CHAPERONINS_CPN10"/>
    <property type="match status" value="1"/>
</dbReference>
<dbReference type="InterPro" id="IPR020818">
    <property type="entry name" value="Chaperonin_GroES"/>
</dbReference>
<evidence type="ECO:0000256" key="4">
    <source>
        <dbReference type="RuleBase" id="RU000535"/>
    </source>
</evidence>
<dbReference type="SUPFAM" id="SSF50129">
    <property type="entry name" value="GroES-like"/>
    <property type="match status" value="1"/>
</dbReference>
<evidence type="ECO:0000313" key="6">
    <source>
        <dbReference type="Proteomes" id="UP000554004"/>
    </source>
</evidence>
<dbReference type="GO" id="GO:0051082">
    <property type="term" value="F:unfolded protein binding"/>
    <property type="evidence" value="ECO:0007669"/>
    <property type="project" value="TreeGrafter"/>
</dbReference>
<evidence type="ECO:0000256" key="2">
    <source>
        <dbReference type="ARBA" id="ARBA00023186"/>
    </source>
</evidence>
<dbReference type="InterPro" id="IPR037124">
    <property type="entry name" value="Chaperonin_GroES_sf"/>
</dbReference>
<accession>A0A847ESH2</accession>
<dbReference type="FunFam" id="2.30.33.40:FF:000001">
    <property type="entry name" value="10 kDa chaperonin"/>
    <property type="match status" value="1"/>
</dbReference>
<dbReference type="GO" id="GO:0005737">
    <property type="term" value="C:cytoplasm"/>
    <property type="evidence" value="ECO:0007669"/>
    <property type="project" value="UniProtKB-SubCell"/>
</dbReference>
<keyword evidence="3" id="KW-0963">Cytoplasm</keyword>
<comment type="subunit">
    <text evidence="3">Heptamer of 7 subunits arranged in a ring. Interacts with the chaperonin GroEL.</text>
</comment>
<dbReference type="PRINTS" id="PR00297">
    <property type="entry name" value="CHAPERONIN10"/>
</dbReference>
<dbReference type="PANTHER" id="PTHR10772:SF63">
    <property type="entry name" value="20 KDA CHAPERONIN, CHLOROPLASTIC"/>
    <property type="match status" value="1"/>
</dbReference>
<name>A0A847ESH2_9BACT</name>
<dbReference type="Pfam" id="PF00166">
    <property type="entry name" value="Cpn10"/>
    <property type="match status" value="1"/>
</dbReference>
<comment type="function">
    <text evidence="3 4">Together with the chaperonin GroEL, plays an essential role in assisting protein folding. The GroEL-GroES system forms a nano-cage that allows encapsulation of the non-native substrate proteins and provides a physical environment optimized to promote and accelerate protein folding. GroES binds to the apical surface of the GroEL ring, thereby capping the opening of the GroEL channel.</text>
</comment>
<dbReference type="InterPro" id="IPR011032">
    <property type="entry name" value="GroES-like_sf"/>
</dbReference>
<dbReference type="PANTHER" id="PTHR10772">
    <property type="entry name" value="10 KDA HEAT SHOCK PROTEIN"/>
    <property type="match status" value="1"/>
</dbReference>
<dbReference type="GO" id="GO:0051087">
    <property type="term" value="F:protein-folding chaperone binding"/>
    <property type="evidence" value="ECO:0007669"/>
    <property type="project" value="TreeGrafter"/>
</dbReference>
<dbReference type="Proteomes" id="UP000554004">
    <property type="component" value="Unassembled WGS sequence"/>
</dbReference>
<dbReference type="AlphaFoldDB" id="A0A847ESH2"/>
<dbReference type="SMART" id="SM00883">
    <property type="entry name" value="Cpn10"/>
    <property type="match status" value="1"/>
</dbReference>
<keyword evidence="2 3" id="KW-0143">Chaperone</keyword>
<organism evidence="5 6">
    <name type="scientific">Candidatus Dojkabacteria bacterium</name>
    <dbReference type="NCBI Taxonomy" id="2099670"/>
    <lineage>
        <taxon>Bacteria</taxon>
        <taxon>Candidatus Dojkabacteria</taxon>
    </lineage>
</organism>
<evidence type="ECO:0000256" key="3">
    <source>
        <dbReference type="HAMAP-Rule" id="MF_00580"/>
    </source>
</evidence>
<comment type="caution">
    <text evidence="5">The sequence shown here is derived from an EMBL/GenBank/DDBJ whole genome shotgun (WGS) entry which is preliminary data.</text>
</comment>
<proteinExistence type="inferred from homology"/>
<sequence>MAKEISLQPLGNRVLIKPEDIQEKTPGGLVIPPNASDEKKPSFGKVIKLGKGKDAKGVALKFNVKIGDMVYFKKYAPEEIEIEGDTLYILDTEDILAVAK</sequence>
<evidence type="ECO:0000256" key="1">
    <source>
        <dbReference type="ARBA" id="ARBA00006975"/>
    </source>
</evidence>
<protein>
    <recommendedName>
        <fullName evidence="3">Co-chaperonin GroES</fullName>
    </recommendedName>
    <alternativeName>
        <fullName evidence="3">10 kDa chaperonin</fullName>
    </alternativeName>
    <alternativeName>
        <fullName evidence="3">Chaperonin-10</fullName>
        <shortName evidence="3">Cpn10</shortName>
    </alternativeName>
</protein>
<dbReference type="EMBL" id="JAAZAL010000020">
    <property type="protein sequence ID" value="NLE30750.1"/>
    <property type="molecule type" value="Genomic_DNA"/>
</dbReference>
<dbReference type="GO" id="GO:0044183">
    <property type="term" value="F:protein folding chaperone"/>
    <property type="evidence" value="ECO:0007669"/>
    <property type="project" value="InterPro"/>
</dbReference>
<comment type="subcellular location">
    <subcellularLocation>
        <location evidence="3">Cytoplasm</location>
    </subcellularLocation>
</comment>
<dbReference type="Gene3D" id="2.30.33.40">
    <property type="entry name" value="GroES chaperonin"/>
    <property type="match status" value="1"/>
</dbReference>